<dbReference type="Proteomes" id="UP000289411">
    <property type="component" value="Unassembled WGS sequence"/>
</dbReference>
<name>A0A4V1RI32_9HYPH</name>
<protein>
    <submittedName>
        <fullName evidence="1">Uncharacterized protein</fullName>
    </submittedName>
</protein>
<keyword evidence="2" id="KW-1185">Reference proteome</keyword>
<organism evidence="1 2">
    <name type="scientific">Lichenibacterium ramalinae</name>
    <dbReference type="NCBI Taxonomy" id="2316527"/>
    <lineage>
        <taxon>Bacteria</taxon>
        <taxon>Pseudomonadati</taxon>
        <taxon>Pseudomonadota</taxon>
        <taxon>Alphaproteobacteria</taxon>
        <taxon>Hyphomicrobiales</taxon>
        <taxon>Lichenihabitantaceae</taxon>
        <taxon>Lichenibacterium</taxon>
    </lineage>
</organism>
<sequence>MIGAPEIDGFESPVGRAAWIARDQGISMQDFVVTEEPRRHARTLLQTDSRDLAQDFVERHVGPPSTRLVLWWPDASATAGPEVTVAVPLGVYRTVEAWATCIVEDWNASWLLIDPAAPGQREATRGHLVGAIAVALLSAAVTGLDEVGEHVGI</sequence>
<proteinExistence type="predicted"/>
<reference evidence="1 2" key="2">
    <citation type="submission" date="2019-02" db="EMBL/GenBank/DDBJ databases">
        <title>'Lichenibacterium ramalinii' gen. nov. sp. nov., 'Lichenibacterium minor' gen. nov. sp. nov.</title>
        <authorList>
            <person name="Pankratov T."/>
        </authorList>
    </citation>
    <scope>NUCLEOTIDE SEQUENCE [LARGE SCALE GENOMIC DNA]</scope>
    <source>
        <strain evidence="1 2">RmlP001</strain>
    </source>
</reference>
<evidence type="ECO:0000313" key="1">
    <source>
        <dbReference type="EMBL" id="RYB02137.1"/>
    </source>
</evidence>
<dbReference type="EMBL" id="QYBC01000023">
    <property type="protein sequence ID" value="RYB02137.1"/>
    <property type="molecule type" value="Genomic_DNA"/>
</dbReference>
<accession>A0A4V1RI32</accession>
<dbReference type="RefSeq" id="WP_129221505.1">
    <property type="nucleotide sequence ID" value="NZ_QYBC01000023.1"/>
</dbReference>
<dbReference type="AlphaFoldDB" id="A0A4V1RI32"/>
<reference evidence="1 2" key="1">
    <citation type="submission" date="2018-09" db="EMBL/GenBank/DDBJ databases">
        <authorList>
            <person name="Grouzdev D.S."/>
            <person name="Krutkina M.S."/>
        </authorList>
    </citation>
    <scope>NUCLEOTIDE SEQUENCE [LARGE SCALE GENOMIC DNA]</scope>
    <source>
        <strain evidence="1 2">RmlP001</strain>
    </source>
</reference>
<comment type="caution">
    <text evidence="1">The sequence shown here is derived from an EMBL/GenBank/DDBJ whole genome shotgun (WGS) entry which is preliminary data.</text>
</comment>
<evidence type="ECO:0000313" key="2">
    <source>
        <dbReference type="Proteomes" id="UP000289411"/>
    </source>
</evidence>
<gene>
    <name evidence="1" type="ORF">D3272_22720</name>
</gene>